<reference evidence="1 2" key="1">
    <citation type="submission" date="2018-06" db="EMBL/GenBank/DDBJ databases">
        <title>Actinomadura craniellae sp. nov. isolated from marine sponge Craniella sp.</title>
        <authorList>
            <person name="Li L."/>
            <person name="Xu Q.H."/>
            <person name="Lin H.W."/>
            <person name="Lu Y.H."/>
        </authorList>
    </citation>
    <scope>NUCLEOTIDE SEQUENCE [LARGE SCALE GENOMIC DNA]</scope>
    <source>
        <strain evidence="1 2">LHW63021</strain>
    </source>
</reference>
<comment type="caution">
    <text evidence="1">The sequence shown here is derived from an EMBL/GenBank/DDBJ whole genome shotgun (WGS) entry which is preliminary data.</text>
</comment>
<organism evidence="1 2">
    <name type="scientific">Actinomadura craniellae</name>
    <dbReference type="NCBI Taxonomy" id="2231787"/>
    <lineage>
        <taxon>Bacteria</taxon>
        <taxon>Bacillati</taxon>
        <taxon>Actinomycetota</taxon>
        <taxon>Actinomycetes</taxon>
        <taxon>Streptosporangiales</taxon>
        <taxon>Thermomonosporaceae</taxon>
        <taxon>Actinomadura</taxon>
    </lineage>
</organism>
<sequence length="91" mass="10346">MTLDPAQALRELSERFPGWKIWRPRMFDGQAPGWAATRLGRPLTARDNKNGLEETLFSNTPGDLEQQLAQQTALERRLDEDGLLDKPLRAT</sequence>
<keyword evidence="2" id="KW-1185">Reference proteome</keyword>
<gene>
    <name evidence="1" type="ORF">DPM19_12110</name>
</gene>
<evidence type="ECO:0000313" key="2">
    <source>
        <dbReference type="Proteomes" id="UP000251891"/>
    </source>
</evidence>
<dbReference type="Proteomes" id="UP000251891">
    <property type="component" value="Unassembled WGS sequence"/>
</dbReference>
<evidence type="ECO:0000313" key="1">
    <source>
        <dbReference type="EMBL" id="RAY15428.1"/>
    </source>
</evidence>
<proteinExistence type="predicted"/>
<dbReference type="EMBL" id="QLYX01000004">
    <property type="protein sequence ID" value="RAY15428.1"/>
    <property type="molecule type" value="Genomic_DNA"/>
</dbReference>
<dbReference type="AlphaFoldDB" id="A0A365H8T4"/>
<accession>A0A365H8T4</accession>
<protein>
    <submittedName>
        <fullName evidence="1">Uncharacterized protein</fullName>
    </submittedName>
</protein>
<name>A0A365H8T4_9ACTN</name>